<organism evidence="2 3">
    <name type="scientific">Roseiflexus castenholzii (strain DSM 13941 / HLO8)</name>
    <dbReference type="NCBI Taxonomy" id="383372"/>
    <lineage>
        <taxon>Bacteria</taxon>
        <taxon>Bacillati</taxon>
        <taxon>Chloroflexota</taxon>
        <taxon>Chloroflexia</taxon>
        <taxon>Chloroflexales</taxon>
        <taxon>Roseiflexineae</taxon>
        <taxon>Roseiflexaceae</taxon>
        <taxon>Roseiflexus</taxon>
    </lineage>
</organism>
<evidence type="ECO:0000313" key="2">
    <source>
        <dbReference type="EMBL" id="ABU58800.1"/>
    </source>
</evidence>
<evidence type="ECO:0000256" key="1">
    <source>
        <dbReference type="SAM" id="Coils"/>
    </source>
</evidence>
<dbReference type="Proteomes" id="UP000000263">
    <property type="component" value="Chromosome"/>
</dbReference>
<sequence>MSQSEVERVIGRAVTDPEFRQALIDNAREACKEYDLTEEELDALEKLDNTSLQAFAMTLDQRLSKRGGTGLM</sequence>
<feature type="coiled-coil region" evidence="1">
    <location>
        <begin position="20"/>
        <end position="47"/>
    </location>
</feature>
<name>A7NMM9_ROSCS</name>
<dbReference type="EMBL" id="CP000804">
    <property type="protein sequence ID" value="ABU58800.1"/>
    <property type="molecule type" value="Genomic_DNA"/>
</dbReference>
<dbReference type="GO" id="GO:0003824">
    <property type="term" value="F:catalytic activity"/>
    <property type="evidence" value="ECO:0007669"/>
    <property type="project" value="InterPro"/>
</dbReference>
<dbReference type="GO" id="GO:0046914">
    <property type="term" value="F:transition metal ion binding"/>
    <property type="evidence" value="ECO:0007669"/>
    <property type="project" value="InterPro"/>
</dbReference>
<dbReference type="NCBIfam" id="NF038399">
    <property type="entry name" value="NH_RiPP_Os17"/>
    <property type="match status" value="1"/>
</dbReference>
<dbReference type="Pfam" id="PF14407">
    <property type="entry name" value="Frankia_peptide"/>
    <property type="match status" value="1"/>
</dbReference>
<dbReference type="RefSeq" id="WP_012121224.1">
    <property type="nucleotide sequence ID" value="NC_009767.1"/>
</dbReference>
<evidence type="ECO:0000313" key="3">
    <source>
        <dbReference type="Proteomes" id="UP000000263"/>
    </source>
</evidence>
<gene>
    <name evidence="2" type="ordered locus">Rcas_2729</name>
</gene>
<dbReference type="KEGG" id="rca:Rcas_2729"/>
<dbReference type="InterPro" id="IPR036648">
    <property type="entry name" value="CN_Hdrase_a/SCN_Hdrase_g_sf"/>
</dbReference>
<accession>A7NMM9</accession>
<reference evidence="2 3" key="1">
    <citation type="submission" date="2007-08" db="EMBL/GenBank/DDBJ databases">
        <title>Complete sequence of Roseiflexus castenholzii DSM 13941.</title>
        <authorList>
            <consortium name="US DOE Joint Genome Institute"/>
            <person name="Copeland A."/>
            <person name="Lucas S."/>
            <person name="Lapidus A."/>
            <person name="Barry K."/>
            <person name="Glavina del Rio T."/>
            <person name="Dalin E."/>
            <person name="Tice H."/>
            <person name="Pitluck S."/>
            <person name="Thompson L.S."/>
            <person name="Brettin T."/>
            <person name="Bruce D."/>
            <person name="Detter J.C."/>
            <person name="Han C."/>
            <person name="Tapia R."/>
            <person name="Schmutz J."/>
            <person name="Larimer F."/>
            <person name="Land M."/>
            <person name="Hauser L."/>
            <person name="Kyrpides N."/>
            <person name="Mikhailova N."/>
            <person name="Bryant D.A."/>
            <person name="Hanada S."/>
            <person name="Tsukatani Y."/>
            <person name="Richardson P."/>
        </authorList>
    </citation>
    <scope>NUCLEOTIDE SEQUENCE [LARGE SCALE GENOMIC DNA]</scope>
    <source>
        <strain evidence="3">DSM 13941 / HLO8</strain>
    </source>
</reference>
<protein>
    <submittedName>
        <fullName evidence="2">Uncharacterized protein</fullName>
    </submittedName>
</protein>
<dbReference type="OrthoDB" id="5398414at2"/>
<dbReference type="eggNOG" id="ENOG5030T6V">
    <property type="taxonomic scope" value="Bacteria"/>
</dbReference>
<dbReference type="HOGENOM" id="CLU_2718459_0_0_0"/>
<keyword evidence="1" id="KW-0175">Coiled coil</keyword>
<keyword evidence="3" id="KW-1185">Reference proteome</keyword>
<dbReference type="Gene3D" id="3.90.330.10">
    <property type="entry name" value="Nitrile hydratase alpha /Thiocyanate hydrolase gamma"/>
    <property type="match status" value="1"/>
</dbReference>
<dbReference type="AlphaFoldDB" id="A7NMM9"/>
<dbReference type="InterPro" id="IPR029502">
    <property type="entry name" value="Ribosomal_synth"/>
</dbReference>
<dbReference type="SUPFAM" id="SSF56209">
    <property type="entry name" value="Nitrile hydratase alpha chain"/>
    <property type="match status" value="1"/>
</dbReference>
<dbReference type="STRING" id="383372.Rcas_2729"/>
<proteinExistence type="predicted"/>